<feature type="transmembrane region" description="Helical" evidence="1">
    <location>
        <begin position="6"/>
        <end position="23"/>
    </location>
</feature>
<dbReference type="EMBL" id="CP099799">
    <property type="protein sequence ID" value="USS00333.1"/>
    <property type="molecule type" value="Genomic_DNA"/>
</dbReference>
<evidence type="ECO:0000313" key="3">
    <source>
        <dbReference type="EMBL" id="USS00333.1"/>
    </source>
</evidence>
<reference evidence="3" key="2">
    <citation type="submission" date="2022-06" db="EMBL/GenBank/DDBJ databases">
        <authorList>
            <person name="Holder M.E."/>
            <person name="Ajami N.J."/>
            <person name="Petrosino J.F."/>
        </authorList>
    </citation>
    <scope>NUCLEOTIDE SEQUENCE</scope>
    <source>
        <strain evidence="3">RMA 8861</strain>
    </source>
</reference>
<dbReference type="RefSeq" id="WP_066676434.1">
    <property type="nucleotide sequence ID" value="NZ_CABMIZ010000016.1"/>
</dbReference>
<evidence type="ECO:0000313" key="4">
    <source>
        <dbReference type="Proteomes" id="UP000280586"/>
    </source>
</evidence>
<keyword evidence="1" id="KW-0812">Transmembrane</keyword>
<feature type="transmembrane region" description="Helical" evidence="1">
    <location>
        <begin position="57"/>
        <end position="76"/>
    </location>
</feature>
<keyword evidence="1" id="KW-1133">Transmembrane helix</keyword>
<gene>
    <name evidence="2" type="ORF">CP523_04430</name>
    <name evidence="3" type="ORF">NH397_12675</name>
</gene>
<keyword evidence="1" id="KW-0472">Membrane</keyword>
<dbReference type="EMBL" id="CP023671">
    <property type="protein sequence ID" value="AYE33773.1"/>
    <property type="molecule type" value="Genomic_DNA"/>
</dbReference>
<evidence type="ECO:0000313" key="2">
    <source>
        <dbReference type="EMBL" id="AYE33773.1"/>
    </source>
</evidence>
<dbReference type="KEGG" id="csep:CP523_04430"/>
<reference evidence="2 4" key="1">
    <citation type="submission" date="2017-09" db="EMBL/GenBank/DDBJ databases">
        <authorList>
            <person name="Thomas P."/>
            <person name="Seyboldt C."/>
        </authorList>
    </citation>
    <scope>NUCLEOTIDE SEQUENCE [LARGE SCALE GENOMIC DNA]</scope>
    <source>
        <strain evidence="2 4">DSM 7534</strain>
    </source>
</reference>
<evidence type="ECO:0008006" key="6">
    <source>
        <dbReference type="Google" id="ProtNLM"/>
    </source>
</evidence>
<dbReference type="Proteomes" id="UP000280586">
    <property type="component" value="Chromosome"/>
</dbReference>
<evidence type="ECO:0000313" key="5">
    <source>
        <dbReference type="Proteomes" id="UP001055437"/>
    </source>
</evidence>
<organism evidence="2 4">
    <name type="scientific">Clostridium septicum</name>
    <dbReference type="NCBI Taxonomy" id="1504"/>
    <lineage>
        <taxon>Bacteria</taxon>
        <taxon>Bacillati</taxon>
        <taxon>Bacillota</taxon>
        <taxon>Clostridia</taxon>
        <taxon>Eubacteriales</taxon>
        <taxon>Clostridiaceae</taxon>
        <taxon>Clostridium</taxon>
    </lineage>
</organism>
<dbReference type="Proteomes" id="UP001055437">
    <property type="component" value="Chromosome"/>
</dbReference>
<sequence length="103" mass="11799">MFFRIFGIALIGFSIWGLIFTCINRKDMPNSIFALKPNSYEVIENVKFNNLMIYKSLILSILFLISGILCVCIQGIESFIPIYIGTLIQSVLGIRSKKYIRIK</sequence>
<proteinExistence type="predicted"/>
<protein>
    <recommendedName>
        <fullName evidence="6">DUF3784 domain-containing protein</fullName>
    </recommendedName>
</protein>
<name>A0A9N7JJX4_CLOSE</name>
<dbReference type="OrthoDB" id="10010562at2"/>
<dbReference type="GeneID" id="303559932"/>
<keyword evidence="5" id="KW-1185">Reference proteome</keyword>
<evidence type="ECO:0000256" key="1">
    <source>
        <dbReference type="SAM" id="Phobius"/>
    </source>
</evidence>
<dbReference type="AlphaFoldDB" id="A0A9N7JJX4"/>
<feature type="transmembrane region" description="Helical" evidence="1">
    <location>
        <begin position="82"/>
        <end position="100"/>
    </location>
</feature>
<accession>A0A9N7JJX4</accession>